<dbReference type="EMBL" id="JADFFK010000028">
    <property type="protein sequence ID" value="MBE9640248.1"/>
    <property type="molecule type" value="Genomic_DNA"/>
</dbReference>
<protein>
    <submittedName>
        <fullName evidence="1">DUF1501 domain-containing protein</fullName>
    </submittedName>
</protein>
<evidence type="ECO:0000313" key="2">
    <source>
        <dbReference type="Proteomes" id="UP000607796"/>
    </source>
</evidence>
<keyword evidence="2" id="KW-1185">Reference proteome</keyword>
<dbReference type="Pfam" id="PF07394">
    <property type="entry name" value="DUF1501"/>
    <property type="match status" value="1"/>
</dbReference>
<evidence type="ECO:0000313" key="1">
    <source>
        <dbReference type="EMBL" id="MBE9640248.1"/>
    </source>
</evidence>
<sequence>MSAGGLNRRAFLGRGLALGCSAAASPLLSTVTFASAPWDARLVVIILRGGMDGLGVLQPWGDPAFAALRPGMEALRPGSPEGAHDLDGFFALHPAMTPLLPLWRSGELGFVQAVSTPYRDKRSHFDGQDMLEAGTAEMLPRFRDGWLNRMLQQVPGLEGETAYTVGVPEMLLTRGPAHVMHWSPDAALDLTPQAQRLLEMVMHDDPLFRDSLADAVSLAQAKTDSKAQQKGAKPSAGHQQLAAYAADKLRGDSRVAAFSLGGWDTHNRQDQTLAPALTRLSDVLLTLRADLGPVWERTAVLAMTEFGRTARLNGTEGTDHGTAGTMLFAGGALRGGQGHGRWPGLAEADLYQRRDLMPLSDVRLHAAAVMQGLFGLNRDVLEGAVFPGIDMSGPSRLVL</sequence>
<organism evidence="1 2">
    <name type="scientific">Salipiger mangrovisoli</name>
    <dbReference type="NCBI Taxonomy" id="2865933"/>
    <lineage>
        <taxon>Bacteria</taxon>
        <taxon>Pseudomonadati</taxon>
        <taxon>Pseudomonadota</taxon>
        <taxon>Alphaproteobacteria</taxon>
        <taxon>Rhodobacterales</taxon>
        <taxon>Roseobacteraceae</taxon>
        <taxon>Salipiger</taxon>
    </lineage>
</organism>
<proteinExistence type="predicted"/>
<comment type="caution">
    <text evidence="1">The sequence shown here is derived from an EMBL/GenBank/DDBJ whole genome shotgun (WGS) entry which is preliminary data.</text>
</comment>
<dbReference type="Proteomes" id="UP000607796">
    <property type="component" value="Unassembled WGS sequence"/>
</dbReference>
<dbReference type="InterPro" id="IPR010869">
    <property type="entry name" value="DUF1501"/>
</dbReference>
<name>A0ABR9X9Q0_9RHOB</name>
<dbReference type="InterPro" id="IPR006311">
    <property type="entry name" value="TAT_signal"/>
</dbReference>
<accession>A0ABR9X9Q0</accession>
<dbReference type="PANTHER" id="PTHR43737">
    <property type="entry name" value="BLL7424 PROTEIN"/>
    <property type="match status" value="1"/>
</dbReference>
<dbReference type="PANTHER" id="PTHR43737:SF1">
    <property type="entry name" value="DUF1501 DOMAIN-CONTAINING PROTEIN"/>
    <property type="match status" value="1"/>
</dbReference>
<dbReference type="PROSITE" id="PS51318">
    <property type="entry name" value="TAT"/>
    <property type="match status" value="1"/>
</dbReference>
<gene>
    <name evidence="1" type="ORF">IQ782_25685</name>
</gene>
<reference evidence="1 2" key="1">
    <citation type="journal article" date="2021" name="Int. J. Syst. Evol. Microbiol.">
        <title>Salipiger mangrovisoli sp. nov., isolated from mangrove soil and the proposal for the reclassification of Paraphaeobacter pallidus as Salipiger pallidus comb. nov.</title>
        <authorList>
            <person name="Du J."/>
            <person name="Liu Y."/>
            <person name="Pei T."/>
            <person name="Deng M.R."/>
            <person name="Zhu H."/>
        </authorList>
    </citation>
    <scope>NUCLEOTIDE SEQUENCE [LARGE SCALE GENOMIC DNA]</scope>
    <source>
        <strain evidence="1 2">6D45A</strain>
    </source>
</reference>
<dbReference type="RefSeq" id="WP_194137519.1">
    <property type="nucleotide sequence ID" value="NZ_JADFFK010000028.1"/>
</dbReference>